<feature type="compositionally biased region" description="Polar residues" evidence="15">
    <location>
        <begin position="1662"/>
        <end position="1672"/>
    </location>
</feature>
<evidence type="ECO:0000256" key="5">
    <source>
        <dbReference type="ARBA" id="ARBA00022695"/>
    </source>
</evidence>
<feature type="region of interest" description="Disordered" evidence="15">
    <location>
        <begin position="1652"/>
        <end position="1716"/>
    </location>
</feature>
<organism evidence="18 19">
    <name type="scientific">Rubroshorea leprosula</name>
    <dbReference type="NCBI Taxonomy" id="152421"/>
    <lineage>
        <taxon>Eukaryota</taxon>
        <taxon>Viridiplantae</taxon>
        <taxon>Streptophyta</taxon>
        <taxon>Embryophyta</taxon>
        <taxon>Tracheophyta</taxon>
        <taxon>Spermatophyta</taxon>
        <taxon>Magnoliopsida</taxon>
        <taxon>eudicotyledons</taxon>
        <taxon>Gunneridae</taxon>
        <taxon>Pentapetalae</taxon>
        <taxon>rosids</taxon>
        <taxon>malvids</taxon>
        <taxon>Malvales</taxon>
        <taxon>Dipterocarpaceae</taxon>
        <taxon>Rubroshorea</taxon>
    </lineage>
</organism>
<gene>
    <name evidence="18" type="ORF">SLEP1_g59238</name>
</gene>
<protein>
    <recommendedName>
        <fullName evidence="12 13">Multifunctional fusion protein</fullName>
    </recommendedName>
    <domain>
        <recommendedName>
            <fullName evidence="12">DNA polymerase</fullName>
            <ecNumber evidence="12">2.7.7.7</ecNumber>
        </recommendedName>
    </domain>
    <domain>
        <recommendedName>
            <fullName evidence="13">DNA-directed RNA polymerase</fullName>
            <ecNumber evidence="13">2.7.7.6</ecNumber>
        </recommendedName>
    </domain>
</protein>
<dbReference type="PROSITE" id="PS00900">
    <property type="entry name" value="RNA_POL_PHAGE_1"/>
    <property type="match status" value="1"/>
</dbReference>
<keyword evidence="3 13" id="KW-0240">DNA-directed RNA polymerase</keyword>
<dbReference type="InterPro" id="IPR036397">
    <property type="entry name" value="RNaseH_sf"/>
</dbReference>
<evidence type="ECO:0000313" key="18">
    <source>
        <dbReference type="EMBL" id="GKV52667.1"/>
    </source>
</evidence>
<evidence type="ECO:0000256" key="4">
    <source>
        <dbReference type="ARBA" id="ARBA00022679"/>
    </source>
</evidence>
<dbReference type="InterPro" id="IPR046950">
    <property type="entry name" value="DNA-dir_Rpol_C_phage-type"/>
</dbReference>
<keyword evidence="7 12" id="KW-0239">DNA-directed DNA polymerase</keyword>
<dbReference type="InterPro" id="IPR002092">
    <property type="entry name" value="DNA-dir_Rpol_phage-type"/>
</dbReference>
<keyword evidence="5 12" id="KW-0548">Nucleotidyltransferase</keyword>
<dbReference type="InterPro" id="IPR023211">
    <property type="entry name" value="DNA_pol_palm_dom_sf"/>
</dbReference>
<dbReference type="InterPro" id="IPR017964">
    <property type="entry name" value="DNA-dir_DNA_pol_B_CS"/>
</dbReference>
<dbReference type="EC" id="2.7.7.6" evidence="13"/>
<dbReference type="Pfam" id="PF03175">
    <property type="entry name" value="DNA_pol_B_2"/>
    <property type="match status" value="2"/>
</dbReference>
<evidence type="ECO:0000256" key="11">
    <source>
        <dbReference type="ARBA" id="ARBA00049244"/>
    </source>
</evidence>
<evidence type="ECO:0000259" key="16">
    <source>
        <dbReference type="Pfam" id="PF00940"/>
    </source>
</evidence>
<dbReference type="PROSITE" id="PS00489">
    <property type="entry name" value="RNA_POL_PHAGE_2"/>
    <property type="match status" value="1"/>
</dbReference>
<feature type="compositionally biased region" description="Basic and acidic residues" evidence="15">
    <location>
        <begin position="1673"/>
        <end position="1684"/>
    </location>
</feature>
<dbReference type="GO" id="GO:0006351">
    <property type="term" value="P:DNA-templated transcription"/>
    <property type="evidence" value="ECO:0007669"/>
    <property type="project" value="InterPro"/>
</dbReference>
<comment type="similarity">
    <text evidence="2 13">Belongs to the phage and mitochondrial RNA polymerase family.</text>
</comment>
<evidence type="ECO:0000256" key="13">
    <source>
        <dbReference type="RuleBase" id="RU003805"/>
    </source>
</evidence>
<evidence type="ECO:0000256" key="14">
    <source>
        <dbReference type="SAM" id="Coils"/>
    </source>
</evidence>
<comment type="caution">
    <text evidence="18">The sequence shown here is derived from an EMBL/GenBank/DDBJ whole genome shotgun (WGS) entry which is preliminary data.</text>
</comment>
<dbReference type="GO" id="GO:0003887">
    <property type="term" value="F:DNA-directed DNA polymerase activity"/>
    <property type="evidence" value="ECO:0007669"/>
    <property type="project" value="UniProtKB-KW"/>
</dbReference>
<dbReference type="Gene3D" id="1.10.150.20">
    <property type="entry name" value="5' to 3' exonuclease, C-terminal subdomain"/>
    <property type="match status" value="1"/>
</dbReference>
<dbReference type="SMART" id="SM00486">
    <property type="entry name" value="POLBc"/>
    <property type="match status" value="1"/>
</dbReference>
<accession>A0AAV5MWA2</accession>
<reference evidence="18 19" key="1">
    <citation type="journal article" date="2021" name="Commun. Biol.">
        <title>The genome of Shorea leprosula (Dipterocarpaceae) highlights the ecological relevance of drought in aseasonal tropical rainforests.</title>
        <authorList>
            <person name="Ng K.K.S."/>
            <person name="Kobayashi M.J."/>
            <person name="Fawcett J.A."/>
            <person name="Hatakeyama M."/>
            <person name="Paape T."/>
            <person name="Ng C.H."/>
            <person name="Ang C.C."/>
            <person name="Tnah L.H."/>
            <person name="Lee C.T."/>
            <person name="Nishiyama T."/>
            <person name="Sese J."/>
            <person name="O'Brien M.J."/>
            <person name="Copetti D."/>
            <person name="Mohd Noor M.I."/>
            <person name="Ong R.C."/>
            <person name="Putra M."/>
            <person name="Sireger I.Z."/>
            <person name="Indrioko S."/>
            <person name="Kosugi Y."/>
            <person name="Izuno A."/>
            <person name="Isagi Y."/>
            <person name="Lee S.L."/>
            <person name="Shimizu K.K."/>
        </authorList>
    </citation>
    <scope>NUCLEOTIDE SEQUENCE [LARGE SCALE GENOMIC DNA]</scope>
    <source>
        <strain evidence="18">214</strain>
    </source>
</reference>
<dbReference type="SUPFAM" id="SSF56672">
    <property type="entry name" value="DNA/RNA polymerases"/>
    <property type="match status" value="2"/>
</dbReference>
<dbReference type="GO" id="GO:0006260">
    <property type="term" value="P:DNA replication"/>
    <property type="evidence" value="ECO:0007669"/>
    <property type="project" value="UniProtKB-KW"/>
</dbReference>
<name>A0AAV5MWA2_9ROSI</name>
<feature type="coiled-coil region" evidence="14">
    <location>
        <begin position="1611"/>
        <end position="1649"/>
    </location>
</feature>
<dbReference type="InterPro" id="IPR012337">
    <property type="entry name" value="RNaseH-like_sf"/>
</dbReference>
<comment type="similarity">
    <text evidence="1 12">Belongs to the DNA polymerase type-B family.</text>
</comment>
<evidence type="ECO:0000256" key="2">
    <source>
        <dbReference type="ARBA" id="ARBA00009493"/>
    </source>
</evidence>
<dbReference type="Pfam" id="PF00940">
    <property type="entry name" value="RNA_pol"/>
    <property type="match status" value="1"/>
</dbReference>
<dbReference type="PROSITE" id="PS00116">
    <property type="entry name" value="DNA_POLYMERASE_B"/>
    <property type="match status" value="1"/>
</dbReference>
<evidence type="ECO:0000256" key="7">
    <source>
        <dbReference type="ARBA" id="ARBA00022932"/>
    </source>
</evidence>
<sequence length="1854" mass="213583">MVFNEKNVYKSTPNIIRMLIRKNEECAKDYLRGRLLDKADMELLSEFGQYTIEALIVHVLSMVFNSLENNSIIRVASLVEQLESSVRKQAALLKSSRCKKNISMATDKVYQVKKERKSSKLVMMYPFGSSLVQFMEERELITLMSDMNGTIPVKKSKGSYYLPSYLYAVCNFDISLLPIKLNLPMVCKPLDWRNVGMSAPRYLSDLSGGYLSEPTGEIYDRYRLLSTGDINHFYIDLGKDQNYMYLCDVMNKLQGQAFKINSYWLNYILENENHLVKLGLLMPRFLASMNIKEVNILLREFYMKDEVINKLCTFNELLHTLCKNIQRSRYENLVIKLAKAYDGYNFYLPAFLDFRGRIYRSGVLHFHERDLARSLILFADCKPIENFEINKFVAATAYHYKSFPSVDEAIKWLNKNIHEGNDLFVYAQEAKRPFQFLSNIICIPNLNVITSIPITQDASASAYQIMSYFLLDETIANRTNLIPSSDGKIKDVYSFILEELKEFMKGELENNLSTIVCNHLTRKLVKGIFMPIIYGKTLMSTASDLKDHLSHFLTHKECFNVASVCFKFWRTKYQGMECLIRLIRHIGWIASARDCPVFYKMPYLTTVQDYMIMEAINIWVYDRLHKKRRRVTLRVSSSKRDRRKTEISTFVNFIHQKDAYIAMRVVENMLLYIGAPIYTVHDNFITTAQYSNSLPTVYSNVIRNMGPPLSIINKFIYMNVIKPIVKRESNGPTEGNLASMVIPKEMLHYYLKANIPEKLSKKMLATWEERISGILTSYENYTRNVCGDFKSPNPKNCWKAHEKKWDEFKTKLEVEGKTPYYCIERTTHQDPHPGLIIASHHFFEPYPLVNEIDLLCLATMDLLIQFAYPSLSGYGKFTISFTMKRSYGEEITFTLGPAIPLTYQDCKLIPMSEVNAHISRYIMKYAEIYDGDYIVRLMIRVYMDGKKMDRPALSSEERDSSLSSIIQARLSEIEPITAREIRNRKRSHPTHITALKPCCTELKPFMVADTETILIDNVHKPYAAGLLMVRPGEQIYDIMIDTYFSEDYSIILDSFEERSTKVLYDLVFRISTIVRQEQSTLTIYFHNFSRFDGILLLKHLACHHKSYKLKPLMRNNRLYELAVYSGKKMLFRFRDSLNLLPGKLSALAKNLCPGLGPKGSIPYEEVTLSNLASMKKSLLDYMKQDILLLGGVMQKAQEIYWKLYKVDIESKITISSLALSIFRMKYYDASNWPIHIPNKNEDCFIRRAYYGGHTDTYKPYGEDLYYYDVNSLYPFVMKEYPMPGGVPVWYGNLEGKDLDSMFGFIEAYVVCPKTIKRPFLPYRDKNNTLIFPTGEFVGVYYSEELKYARGLGYTVLPISGYLFERMESPFRDFVSSLFESRFGINPKSTITEVCDEDRYKHLIRHSELIFGDMLSENNYIVAYHSNTETGSDYWNPPKNSAVQLAAAITASARIYMYPYISREDCYYTDTDSVVLGQPLPKEVISSSVLGKFKLEDRVMKGYFLAPKCYFYIAIDSTNVLKYKGPAKSQVYPEWFESQFADPSRTELVPVVANFRIDWHTLNIIKKDTLVRLGIKQGTKRIPVYHRDVWVDTDPIDIKDLSSLDHIGKQIIKSLRNDVIHLQTENNILNEKLSQKEREIAERYKEIQSQFDAKKNTDKRMHTQSTTEIQTSLTEDRTLLDKKEEEPTEVTNPTLDEKTKTDEKIPNTDEEKPTRKTCSPALKAKLDRPICLKKSGIIEIVVSARKRGGAFCFFLFSWVGKSGIRRFRFKSFRAVPSLAVDKTSSALVAAASVSASDLDLDVGRDIDTSSEFACETASTEAYASVDADSFYLGPPALAATSESFGSEETGAPSSG</sequence>
<keyword evidence="19" id="KW-1185">Reference proteome</keyword>
<proteinExistence type="inferred from homology"/>
<evidence type="ECO:0000256" key="9">
    <source>
        <dbReference type="ARBA" id="ARBA00023163"/>
    </source>
</evidence>
<evidence type="ECO:0000256" key="1">
    <source>
        <dbReference type="ARBA" id="ARBA00005755"/>
    </source>
</evidence>
<feature type="domain" description="DNA-directed DNA polymerase family B mitochondria/virus" evidence="17">
    <location>
        <begin position="1172"/>
        <end position="1379"/>
    </location>
</feature>
<feature type="compositionally biased region" description="Basic and acidic residues" evidence="15">
    <location>
        <begin position="1694"/>
        <end position="1713"/>
    </location>
</feature>
<evidence type="ECO:0000256" key="10">
    <source>
        <dbReference type="ARBA" id="ARBA00048552"/>
    </source>
</evidence>
<evidence type="ECO:0000256" key="8">
    <source>
        <dbReference type="ARBA" id="ARBA00023125"/>
    </source>
</evidence>
<dbReference type="EC" id="2.7.7.7" evidence="12"/>
<keyword evidence="8 12" id="KW-0238">DNA-binding</keyword>
<keyword evidence="4 12" id="KW-0808">Transferase</keyword>
<evidence type="ECO:0000256" key="6">
    <source>
        <dbReference type="ARBA" id="ARBA00022705"/>
    </source>
</evidence>
<comment type="function">
    <text evidence="13">DNA-dependent RNA polymerase catalyzes the transcription of DNA into RNA using the four ribonucleoside triphosphates as substrates.</text>
</comment>
<dbReference type="EMBL" id="BPVZ01000803">
    <property type="protein sequence ID" value="GKV52667.1"/>
    <property type="molecule type" value="Genomic_DNA"/>
</dbReference>
<feature type="domain" description="DNA-directed DNA polymerase family B mitochondria/virus" evidence="17">
    <location>
        <begin position="1079"/>
        <end position="1167"/>
    </location>
</feature>
<evidence type="ECO:0000259" key="17">
    <source>
        <dbReference type="Pfam" id="PF03175"/>
    </source>
</evidence>
<dbReference type="InterPro" id="IPR004868">
    <property type="entry name" value="DNA-dir_DNA_pol_B_mt/vir"/>
</dbReference>
<comment type="catalytic activity">
    <reaction evidence="11 12">
        <text>DNA(n) + a 2'-deoxyribonucleoside 5'-triphosphate = DNA(n+1) + diphosphate</text>
        <dbReference type="Rhea" id="RHEA:22508"/>
        <dbReference type="Rhea" id="RHEA-COMP:17339"/>
        <dbReference type="Rhea" id="RHEA-COMP:17340"/>
        <dbReference type="ChEBI" id="CHEBI:33019"/>
        <dbReference type="ChEBI" id="CHEBI:61560"/>
        <dbReference type="ChEBI" id="CHEBI:173112"/>
        <dbReference type="EC" id="2.7.7.7"/>
    </reaction>
</comment>
<comment type="catalytic activity">
    <reaction evidence="10 13">
        <text>RNA(n) + a ribonucleoside 5'-triphosphate = RNA(n+1) + diphosphate</text>
        <dbReference type="Rhea" id="RHEA:21248"/>
        <dbReference type="Rhea" id="RHEA-COMP:14527"/>
        <dbReference type="Rhea" id="RHEA-COMP:17342"/>
        <dbReference type="ChEBI" id="CHEBI:33019"/>
        <dbReference type="ChEBI" id="CHEBI:61557"/>
        <dbReference type="ChEBI" id="CHEBI:140395"/>
        <dbReference type="EC" id="2.7.7.6"/>
    </reaction>
</comment>
<evidence type="ECO:0000256" key="3">
    <source>
        <dbReference type="ARBA" id="ARBA00022478"/>
    </source>
</evidence>
<dbReference type="Gene3D" id="3.30.420.10">
    <property type="entry name" value="Ribonuclease H-like superfamily/Ribonuclease H"/>
    <property type="match status" value="1"/>
</dbReference>
<dbReference type="PANTHER" id="PTHR33568">
    <property type="entry name" value="DNA POLYMERASE"/>
    <property type="match status" value="1"/>
</dbReference>
<dbReference type="PANTHER" id="PTHR33568:SF3">
    <property type="entry name" value="DNA-DIRECTED DNA POLYMERASE"/>
    <property type="match status" value="1"/>
</dbReference>
<dbReference type="GO" id="GO:0003677">
    <property type="term" value="F:DNA binding"/>
    <property type="evidence" value="ECO:0007669"/>
    <property type="project" value="UniProtKB-KW"/>
</dbReference>
<dbReference type="GO" id="GO:0003899">
    <property type="term" value="F:DNA-directed RNA polymerase activity"/>
    <property type="evidence" value="ECO:0007669"/>
    <property type="project" value="UniProtKB-EC"/>
</dbReference>
<feature type="domain" description="DNA-directed RNA polymerase C-terminal" evidence="16">
    <location>
        <begin position="429"/>
        <end position="693"/>
    </location>
</feature>
<keyword evidence="6 12" id="KW-0235">DNA replication</keyword>
<dbReference type="GO" id="GO:0000166">
    <property type="term" value="F:nucleotide binding"/>
    <property type="evidence" value="ECO:0007669"/>
    <property type="project" value="InterPro"/>
</dbReference>
<dbReference type="Proteomes" id="UP001054252">
    <property type="component" value="Unassembled WGS sequence"/>
</dbReference>
<dbReference type="InterPro" id="IPR043502">
    <property type="entry name" value="DNA/RNA_pol_sf"/>
</dbReference>
<dbReference type="InterPro" id="IPR006172">
    <property type="entry name" value="DNA-dir_DNA_pol_B"/>
</dbReference>
<evidence type="ECO:0000256" key="15">
    <source>
        <dbReference type="SAM" id="MobiDB-lite"/>
    </source>
</evidence>
<keyword evidence="14" id="KW-0175">Coiled coil</keyword>
<evidence type="ECO:0000313" key="19">
    <source>
        <dbReference type="Proteomes" id="UP001054252"/>
    </source>
</evidence>
<dbReference type="Gene3D" id="3.90.1600.10">
    <property type="entry name" value="Palm domain of DNA polymerase"/>
    <property type="match status" value="2"/>
</dbReference>
<evidence type="ECO:0000256" key="12">
    <source>
        <dbReference type="RuleBase" id="RU000442"/>
    </source>
</evidence>
<keyword evidence="9 13" id="KW-0804">Transcription</keyword>
<dbReference type="SUPFAM" id="SSF53098">
    <property type="entry name" value="Ribonuclease H-like"/>
    <property type="match status" value="1"/>
</dbReference>
<dbReference type="GO" id="GO:0000428">
    <property type="term" value="C:DNA-directed RNA polymerase complex"/>
    <property type="evidence" value="ECO:0007669"/>
    <property type="project" value="UniProtKB-KW"/>
</dbReference>